<feature type="transmembrane region" description="Helical" evidence="3">
    <location>
        <begin position="178"/>
        <end position="201"/>
    </location>
</feature>
<keyword evidence="1 4" id="KW-0732">Signal</keyword>
<sequence>MHMKSILASALLVAAAVAQSISFTSFPEDVEAGKPVTITWIGGSDDEPVTITLMKGPSKDLQEVETLTTAGTDGSFTWTPEDDIVNGDDYALRITQGDELNYTNQFPISGGSGREETPSATVTTPSPTASVTSSPSSGPSNSRNSTTSAPTTITTDVTATPQGPTTAPPTPTPSEPSAASIMAVSSPFALIMGVLAAFVYLH</sequence>
<protein>
    <recommendedName>
        <fullName evidence="5">Yeast cell wall synthesis Kre9/Knh1-like N-terminal domain-containing protein</fullName>
    </recommendedName>
</protein>
<feature type="compositionally biased region" description="Low complexity" evidence="2">
    <location>
        <begin position="118"/>
        <end position="165"/>
    </location>
</feature>
<dbReference type="InterPro" id="IPR052982">
    <property type="entry name" value="SRP1/TIP1-like"/>
</dbReference>
<evidence type="ECO:0000256" key="2">
    <source>
        <dbReference type="SAM" id="MobiDB-lite"/>
    </source>
</evidence>
<dbReference type="PANTHER" id="PTHR40633:SF6">
    <property type="entry name" value="MATRIX PROTEIN, PUTATIVE (AFU_ORTHOLOGUE AFUA_8G05410)-RELATED"/>
    <property type="match status" value="1"/>
</dbReference>
<organism evidence="6 7">
    <name type="scientific">Blastomyces parvus</name>
    <dbReference type="NCBI Taxonomy" id="2060905"/>
    <lineage>
        <taxon>Eukaryota</taxon>
        <taxon>Fungi</taxon>
        <taxon>Dikarya</taxon>
        <taxon>Ascomycota</taxon>
        <taxon>Pezizomycotina</taxon>
        <taxon>Eurotiomycetes</taxon>
        <taxon>Eurotiomycetidae</taxon>
        <taxon>Onygenales</taxon>
        <taxon>Ajellomycetaceae</taxon>
        <taxon>Blastomyces</taxon>
    </lineage>
</organism>
<dbReference type="Proteomes" id="UP000224080">
    <property type="component" value="Unassembled WGS sequence"/>
</dbReference>
<dbReference type="Pfam" id="PF10342">
    <property type="entry name" value="Kre9_KNH"/>
    <property type="match status" value="1"/>
</dbReference>
<keyword evidence="3" id="KW-0472">Membrane</keyword>
<evidence type="ECO:0000256" key="4">
    <source>
        <dbReference type="SAM" id="SignalP"/>
    </source>
</evidence>
<evidence type="ECO:0000313" key="6">
    <source>
        <dbReference type="EMBL" id="PGH02994.1"/>
    </source>
</evidence>
<keyword evidence="3" id="KW-0812">Transmembrane</keyword>
<reference evidence="6 7" key="1">
    <citation type="submission" date="2017-10" db="EMBL/GenBank/DDBJ databases">
        <title>Comparative genomics in systemic dimorphic fungi from Ajellomycetaceae.</title>
        <authorList>
            <person name="Munoz J.F."/>
            <person name="Mcewen J.G."/>
            <person name="Clay O.K."/>
            <person name="Cuomo C.A."/>
        </authorList>
    </citation>
    <scope>NUCLEOTIDE SEQUENCE [LARGE SCALE GENOMIC DNA]</scope>
    <source>
        <strain evidence="6 7">UAMH130</strain>
    </source>
</reference>
<keyword evidence="3" id="KW-1133">Transmembrane helix</keyword>
<dbReference type="AlphaFoldDB" id="A0A2B7WUF0"/>
<feature type="domain" description="Yeast cell wall synthesis Kre9/Knh1-like N-terminal" evidence="5">
    <location>
        <begin position="28"/>
        <end position="108"/>
    </location>
</feature>
<feature type="chain" id="PRO_5013355801" description="Yeast cell wall synthesis Kre9/Knh1-like N-terminal domain-containing protein" evidence="4">
    <location>
        <begin position="19"/>
        <end position="202"/>
    </location>
</feature>
<evidence type="ECO:0000313" key="7">
    <source>
        <dbReference type="Proteomes" id="UP000224080"/>
    </source>
</evidence>
<keyword evidence="7" id="KW-1185">Reference proteome</keyword>
<name>A0A2B7WUF0_9EURO</name>
<dbReference type="PANTHER" id="PTHR40633">
    <property type="entry name" value="MATRIX PROTEIN, PUTATIVE (AFU_ORTHOLOGUE AFUA_8G05410)-RELATED"/>
    <property type="match status" value="1"/>
</dbReference>
<feature type="signal peptide" evidence="4">
    <location>
        <begin position="1"/>
        <end position="18"/>
    </location>
</feature>
<evidence type="ECO:0000256" key="3">
    <source>
        <dbReference type="SAM" id="Phobius"/>
    </source>
</evidence>
<evidence type="ECO:0000259" key="5">
    <source>
        <dbReference type="Pfam" id="PF10342"/>
    </source>
</evidence>
<dbReference type="OrthoDB" id="5589325at2759"/>
<accession>A0A2B7WUF0</accession>
<dbReference type="EMBL" id="PDNC01000053">
    <property type="protein sequence ID" value="PGH02994.1"/>
    <property type="molecule type" value="Genomic_DNA"/>
</dbReference>
<gene>
    <name evidence="6" type="ORF">GX51_04312</name>
</gene>
<evidence type="ECO:0000256" key="1">
    <source>
        <dbReference type="ARBA" id="ARBA00022729"/>
    </source>
</evidence>
<dbReference type="STRING" id="2060905.A0A2B7WUF0"/>
<proteinExistence type="predicted"/>
<comment type="caution">
    <text evidence="6">The sequence shown here is derived from an EMBL/GenBank/DDBJ whole genome shotgun (WGS) entry which is preliminary data.</text>
</comment>
<feature type="region of interest" description="Disordered" evidence="2">
    <location>
        <begin position="102"/>
        <end position="178"/>
    </location>
</feature>
<dbReference type="InterPro" id="IPR018466">
    <property type="entry name" value="Kre9/Knh1-like_N"/>
</dbReference>